<feature type="chain" id="PRO_5026959491" evidence="1">
    <location>
        <begin position="20"/>
        <end position="460"/>
    </location>
</feature>
<proteinExistence type="predicted"/>
<accession>A0A6L9MUJ6</accession>
<protein>
    <submittedName>
        <fullName evidence="3">DUF4397 domain-containing protein</fullName>
    </submittedName>
</protein>
<comment type="caution">
    <text evidence="3">The sequence shown here is derived from an EMBL/GenBank/DDBJ whole genome shotgun (WGS) entry which is preliminary data.</text>
</comment>
<name>A0A6L9MUJ6_9ALTE</name>
<dbReference type="Pfam" id="PF14344">
    <property type="entry name" value="DUF4397"/>
    <property type="match status" value="2"/>
</dbReference>
<evidence type="ECO:0000313" key="4">
    <source>
        <dbReference type="Proteomes" id="UP000478837"/>
    </source>
</evidence>
<feature type="domain" description="DUF4397" evidence="2">
    <location>
        <begin position="40"/>
        <end position="161"/>
    </location>
</feature>
<evidence type="ECO:0000313" key="3">
    <source>
        <dbReference type="EMBL" id="NDW21868.1"/>
    </source>
</evidence>
<feature type="domain" description="DUF4397" evidence="2">
    <location>
        <begin position="256"/>
        <end position="372"/>
    </location>
</feature>
<dbReference type="EMBL" id="JAAAWP010000005">
    <property type="protein sequence ID" value="NDW21868.1"/>
    <property type="molecule type" value="Genomic_DNA"/>
</dbReference>
<gene>
    <name evidence="3" type="ORF">GTW09_10080</name>
</gene>
<keyword evidence="1" id="KW-0732">Signal</keyword>
<sequence>MVNIKQKLALLLTPLFLLACNDDSDDYTDDDGVSEVVETASVRIVHASPDAPTVNVTANGELLGFLTGVDYQQASESLSIDTGASYDIAVEANTPAGPVEVLSLDLSPDADVLYNAIAVGSVVDETLELLTLAQPSETLTEGNVRATVVHAAENAPAVDVYITAFNDDLDSAQANATLDYKANSGSIDVPGGEYQIRITAAGTKTVVFDSGAIELPANNELLVLATSNVAPGNSPVALTISNGASSSVVLDTNTPAALRAVHGVADAPAVDIIANNTIELFDSAIYTDVTDYLNVEAGDYNIDVAVASDNSTVAIDDANVSLEAGVYYTAIANNELATIDLDLITENTRRVATAAQVRIFHAASLTSDIDIYLTTDGEIADVAPAFTDIPYLDGDLADTGYAQISAGDYVVTVTPSGSKTEVIETGVLSLQANKLYTAFAVNGPNAGDAPVLLLADDFVE</sequence>
<evidence type="ECO:0000256" key="1">
    <source>
        <dbReference type="SAM" id="SignalP"/>
    </source>
</evidence>
<keyword evidence="4" id="KW-1185">Reference proteome</keyword>
<dbReference type="AlphaFoldDB" id="A0A6L9MUJ6"/>
<dbReference type="InterPro" id="IPR025510">
    <property type="entry name" value="DUF4397"/>
</dbReference>
<feature type="signal peptide" evidence="1">
    <location>
        <begin position="1"/>
        <end position="19"/>
    </location>
</feature>
<organism evidence="3 4">
    <name type="scientific">Alteromonas hispanica</name>
    <dbReference type="NCBI Taxonomy" id="315421"/>
    <lineage>
        <taxon>Bacteria</taxon>
        <taxon>Pseudomonadati</taxon>
        <taxon>Pseudomonadota</taxon>
        <taxon>Gammaproteobacteria</taxon>
        <taxon>Alteromonadales</taxon>
        <taxon>Alteromonadaceae</taxon>
        <taxon>Alteromonas/Salinimonas group</taxon>
        <taxon>Alteromonas</taxon>
    </lineage>
</organism>
<dbReference type="Proteomes" id="UP000478837">
    <property type="component" value="Unassembled WGS sequence"/>
</dbReference>
<dbReference type="PROSITE" id="PS51257">
    <property type="entry name" value="PROKAR_LIPOPROTEIN"/>
    <property type="match status" value="1"/>
</dbReference>
<reference evidence="3 4" key="1">
    <citation type="submission" date="2020-01" db="EMBL/GenBank/DDBJ databases">
        <title>Genomes of bacteria type strains.</title>
        <authorList>
            <person name="Chen J."/>
            <person name="Zhu S."/>
            <person name="Yang J."/>
        </authorList>
    </citation>
    <scope>NUCLEOTIDE SEQUENCE [LARGE SCALE GENOMIC DNA]</scope>
    <source>
        <strain evidence="3 4">LMG 22958</strain>
    </source>
</reference>
<evidence type="ECO:0000259" key="2">
    <source>
        <dbReference type="Pfam" id="PF14344"/>
    </source>
</evidence>